<evidence type="ECO:0000256" key="2">
    <source>
        <dbReference type="ARBA" id="ARBA00023125"/>
    </source>
</evidence>
<accession>A0A2U1T155</accession>
<organism evidence="6 7">
    <name type="scientific">Homoserinimonas hongtaonis</name>
    <dbReference type="NCBI Taxonomy" id="2079791"/>
    <lineage>
        <taxon>Bacteria</taxon>
        <taxon>Bacillati</taxon>
        <taxon>Actinomycetota</taxon>
        <taxon>Actinomycetes</taxon>
        <taxon>Micrococcales</taxon>
        <taxon>Microbacteriaceae</taxon>
        <taxon>Homoserinimonas</taxon>
    </lineage>
</organism>
<evidence type="ECO:0000313" key="7">
    <source>
        <dbReference type="Proteomes" id="UP000244978"/>
    </source>
</evidence>
<dbReference type="InterPro" id="IPR050109">
    <property type="entry name" value="HTH-type_TetR-like_transc_reg"/>
</dbReference>
<dbReference type="InterPro" id="IPR001647">
    <property type="entry name" value="HTH_TetR"/>
</dbReference>
<dbReference type="EMBL" id="QEEX01000001">
    <property type="protein sequence ID" value="PWB97614.1"/>
    <property type="molecule type" value="Genomic_DNA"/>
</dbReference>
<evidence type="ECO:0000259" key="5">
    <source>
        <dbReference type="PROSITE" id="PS50977"/>
    </source>
</evidence>
<dbReference type="GO" id="GO:0000976">
    <property type="term" value="F:transcription cis-regulatory region binding"/>
    <property type="evidence" value="ECO:0007669"/>
    <property type="project" value="TreeGrafter"/>
</dbReference>
<dbReference type="SUPFAM" id="SSF46689">
    <property type="entry name" value="Homeodomain-like"/>
    <property type="match status" value="1"/>
</dbReference>
<dbReference type="PROSITE" id="PS01081">
    <property type="entry name" value="HTH_TETR_1"/>
    <property type="match status" value="1"/>
</dbReference>
<reference evidence="7" key="1">
    <citation type="submission" date="2018-04" db="EMBL/GenBank/DDBJ databases">
        <authorList>
            <person name="Liu S."/>
            <person name="Wang Z."/>
            <person name="Li J."/>
        </authorList>
    </citation>
    <scope>NUCLEOTIDE SEQUENCE [LARGE SCALE GENOMIC DNA]</scope>
    <source>
        <strain evidence="7">S1194</strain>
    </source>
</reference>
<protein>
    <recommendedName>
        <fullName evidence="5">HTH tetR-type domain-containing protein</fullName>
    </recommendedName>
</protein>
<name>A0A2U1T155_9MICO</name>
<dbReference type="Proteomes" id="UP000244978">
    <property type="component" value="Unassembled WGS sequence"/>
</dbReference>
<keyword evidence="2 4" id="KW-0238">DNA-binding</keyword>
<dbReference type="PANTHER" id="PTHR30055:SF234">
    <property type="entry name" value="HTH-TYPE TRANSCRIPTIONAL REGULATOR BETI"/>
    <property type="match status" value="1"/>
</dbReference>
<evidence type="ECO:0000256" key="3">
    <source>
        <dbReference type="ARBA" id="ARBA00023163"/>
    </source>
</evidence>
<dbReference type="InterPro" id="IPR023772">
    <property type="entry name" value="DNA-bd_HTH_TetR-type_CS"/>
</dbReference>
<dbReference type="AlphaFoldDB" id="A0A2U1T155"/>
<dbReference type="PANTHER" id="PTHR30055">
    <property type="entry name" value="HTH-TYPE TRANSCRIPTIONAL REGULATOR RUTR"/>
    <property type="match status" value="1"/>
</dbReference>
<feature type="domain" description="HTH tetR-type" evidence="5">
    <location>
        <begin position="13"/>
        <end position="73"/>
    </location>
</feature>
<feature type="DNA-binding region" description="H-T-H motif" evidence="4">
    <location>
        <begin position="36"/>
        <end position="55"/>
    </location>
</feature>
<dbReference type="GO" id="GO:0003700">
    <property type="term" value="F:DNA-binding transcription factor activity"/>
    <property type="evidence" value="ECO:0007669"/>
    <property type="project" value="TreeGrafter"/>
</dbReference>
<keyword evidence="3" id="KW-0804">Transcription</keyword>
<evidence type="ECO:0000313" key="6">
    <source>
        <dbReference type="EMBL" id="PWB97614.1"/>
    </source>
</evidence>
<dbReference type="InterPro" id="IPR036271">
    <property type="entry name" value="Tet_transcr_reg_TetR-rel_C_sf"/>
</dbReference>
<gene>
    <name evidence="6" type="ORF">DF220_07050</name>
</gene>
<proteinExistence type="predicted"/>
<dbReference type="SUPFAM" id="SSF48498">
    <property type="entry name" value="Tetracyclin repressor-like, C-terminal domain"/>
    <property type="match status" value="1"/>
</dbReference>
<dbReference type="PROSITE" id="PS50977">
    <property type="entry name" value="HTH_TETR_2"/>
    <property type="match status" value="1"/>
</dbReference>
<evidence type="ECO:0000256" key="4">
    <source>
        <dbReference type="PROSITE-ProRule" id="PRU00335"/>
    </source>
</evidence>
<dbReference type="InterPro" id="IPR009057">
    <property type="entry name" value="Homeodomain-like_sf"/>
</dbReference>
<keyword evidence="1" id="KW-0805">Transcription regulation</keyword>
<sequence>MIVSRVVNRQEHESKRSAIVSAAAIQFATHGYQRSTTAEICRAANISSGTFFHYFPTKLDSLVAVLESGNDDLRTELGRIENSVSGLEAIRNYATVLASELGDESFPVFVAGIAGLESHPRVAAALLMEAELVANFLARNIEAGQANREIRKDATAQQLATWTSWLLDGASHAAATGHAPLGSNLHGGLHALLEPH</sequence>
<dbReference type="Pfam" id="PF00440">
    <property type="entry name" value="TetR_N"/>
    <property type="match status" value="1"/>
</dbReference>
<evidence type="ECO:0000256" key="1">
    <source>
        <dbReference type="ARBA" id="ARBA00023015"/>
    </source>
</evidence>
<comment type="caution">
    <text evidence="6">The sequence shown here is derived from an EMBL/GenBank/DDBJ whole genome shotgun (WGS) entry which is preliminary data.</text>
</comment>
<keyword evidence="7" id="KW-1185">Reference proteome</keyword>
<dbReference type="Gene3D" id="1.10.357.10">
    <property type="entry name" value="Tetracycline Repressor, domain 2"/>
    <property type="match status" value="1"/>
</dbReference>